<dbReference type="InterPro" id="IPR045860">
    <property type="entry name" value="Snake_toxin-like_sf"/>
</dbReference>
<dbReference type="AlphaFoldDB" id="A0A811L5L6"/>
<sequence length="115" mass="12885">MQLVISTLFILCFTGVDSLRCFHSENGIPVGKNNGTTQCATDVAYCLKKVNRYDSSYSSQNCDTDLQCSPATPTAEDEMFKYYCCNTDLCNSASLKQFSIFMIISFFTFLCCYST</sequence>
<feature type="signal peptide" evidence="1">
    <location>
        <begin position="1"/>
        <end position="18"/>
    </location>
</feature>
<feature type="domain" description="Snake toxin/toxin-like" evidence="2">
    <location>
        <begin position="19"/>
        <end position="91"/>
    </location>
</feature>
<evidence type="ECO:0000259" key="2">
    <source>
        <dbReference type="Pfam" id="PF00087"/>
    </source>
</evidence>
<proteinExistence type="predicted"/>
<dbReference type="Proteomes" id="UP000614601">
    <property type="component" value="Unassembled WGS sequence"/>
</dbReference>
<dbReference type="EMBL" id="CAJFDH010000005">
    <property type="protein sequence ID" value="CAD5223416.1"/>
    <property type="molecule type" value="Genomic_DNA"/>
</dbReference>
<name>A0A811L5L6_9BILA</name>
<keyword evidence="1" id="KW-0732">Signal</keyword>
<feature type="chain" id="PRO_5036221271" description="Snake toxin/toxin-like domain-containing protein" evidence="1">
    <location>
        <begin position="19"/>
        <end position="115"/>
    </location>
</feature>
<evidence type="ECO:0000313" key="4">
    <source>
        <dbReference type="Proteomes" id="UP000614601"/>
    </source>
</evidence>
<gene>
    <name evidence="3" type="ORF">BOKJ2_LOCUS10186</name>
</gene>
<evidence type="ECO:0000313" key="3">
    <source>
        <dbReference type="EMBL" id="CAD5223416.1"/>
    </source>
</evidence>
<organism evidence="3 4">
    <name type="scientific">Bursaphelenchus okinawaensis</name>
    <dbReference type="NCBI Taxonomy" id="465554"/>
    <lineage>
        <taxon>Eukaryota</taxon>
        <taxon>Metazoa</taxon>
        <taxon>Ecdysozoa</taxon>
        <taxon>Nematoda</taxon>
        <taxon>Chromadorea</taxon>
        <taxon>Rhabditida</taxon>
        <taxon>Tylenchina</taxon>
        <taxon>Tylenchomorpha</taxon>
        <taxon>Aphelenchoidea</taxon>
        <taxon>Aphelenchoididae</taxon>
        <taxon>Bursaphelenchus</taxon>
    </lineage>
</organism>
<reference evidence="3" key="1">
    <citation type="submission" date="2020-09" db="EMBL/GenBank/DDBJ databases">
        <authorList>
            <person name="Kikuchi T."/>
        </authorList>
    </citation>
    <scope>NUCLEOTIDE SEQUENCE</scope>
    <source>
        <strain evidence="3">SH1</strain>
    </source>
</reference>
<dbReference type="SUPFAM" id="SSF57302">
    <property type="entry name" value="Snake toxin-like"/>
    <property type="match status" value="1"/>
</dbReference>
<dbReference type="EMBL" id="CAJFCW020000005">
    <property type="protein sequence ID" value="CAG9117801.1"/>
    <property type="molecule type" value="Genomic_DNA"/>
</dbReference>
<keyword evidence="4" id="KW-1185">Reference proteome</keyword>
<accession>A0A811L5L6</accession>
<dbReference type="Gene3D" id="2.10.60.10">
    <property type="entry name" value="CD59"/>
    <property type="match status" value="1"/>
</dbReference>
<protein>
    <recommendedName>
        <fullName evidence="2">Snake toxin/toxin-like domain-containing protein</fullName>
    </recommendedName>
</protein>
<dbReference type="Pfam" id="PF00087">
    <property type="entry name" value="Toxin_TOLIP"/>
    <property type="match status" value="1"/>
</dbReference>
<comment type="caution">
    <text evidence="3">The sequence shown here is derived from an EMBL/GenBank/DDBJ whole genome shotgun (WGS) entry which is preliminary data.</text>
</comment>
<evidence type="ECO:0000256" key="1">
    <source>
        <dbReference type="SAM" id="SignalP"/>
    </source>
</evidence>
<dbReference type="Proteomes" id="UP000783686">
    <property type="component" value="Unassembled WGS sequence"/>
</dbReference>
<dbReference type="InterPro" id="IPR035076">
    <property type="entry name" value="Toxin/TOLIP"/>
</dbReference>